<proteinExistence type="predicted"/>
<feature type="non-terminal residue" evidence="1">
    <location>
        <position position="113"/>
    </location>
</feature>
<reference evidence="1" key="1">
    <citation type="submission" date="2018-05" db="EMBL/GenBank/DDBJ databases">
        <authorList>
            <person name="Lanie J.A."/>
            <person name="Ng W.-L."/>
            <person name="Kazmierczak K.M."/>
            <person name="Andrzejewski T.M."/>
            <person name="Davidsen T.M."/>
            <person name="Wayne K.J."/>
            <person name="Tettelin H."/>
            <person name="Glass J.I."/>
            <person name="Rusch D."/>
            <person name="Podicherti R."/>
            <person name="Tsui H.-C.T."/>
            <person name="Winkler M.E."/>
        </authorList>
    </citation>
    <scope>NUCLEOTIDE SEQUENCE</scope>
</reference>
<evidence type="ECO:0000313" key="1">
    <source>
        <dbReference type="EMBL" id="SVD86105.1"/>
    </source>
</evidence>
<dbReference type="AlphaFoldDB" id="A0A382YTE6"/>
<protein>
    <recommendedName>
        <fullName evidence="2">FecR protein domain-containing protein</fullName>
    </recommendedName>
</protein>
<dbReference type="EMBL" id="UINC01178120">
    <property type="protein sequence ID" value="SVD86105.1"/>
    <property type="molecule type" value="Genomic_DNA"/>
</dbReference>
<feature type="non-terminal residue" evidence="1">
    <location>
        <position position="1"/>
    </location>
</feature>
<name>A0A382YTE6_9ZZZZ</name>
<sequence>VSVSIIVGIQFLSPPVFAASSSEQIVGYVEQVKGTPDGYRIERNNQELSVSVFTQVQVGDRIVDDSGEHSIVLRLGNRENILVDQDKSPYLVSGNSKHVSISGNVLSWMKSFV</sequence>
<evidence type="ECO:0008006" key="2">
    <source>
        <dbReference type="Google" id="ProtNLM"/>
    </source>
</evidence>
<accession>A0A382YTE6</accession>
<gene>
    <name evidence="1" type="ORF">METZ01_LOCUS438959</name>
</gene>
<organism evidence="1">
    <name type="scientific">marine metagenome</name>
    <dbReference type="NCBI Taxonomy" id="408172"/>
    <lineage>
        <taxon>unclassified sequences</taxon>
        <taxon>metagenomes</taxon>
        <taxon>ecological metagenomes</taxon>
    </lineage>
</organism>